<keyword evidence="7" id="KW-0333">Golgi apparatus</keyword>
<dbReference type="GO" id="GO:0004569">
    <property type="term" value="F:glycoprotein endo-alpha-1,2-mannosidase activity"/>
    <property type="evidence" value="ECO:0007669"/>
    <property type="project" value="UniProtKB-EC"/>
</dbReference>
<evidence type="ECO:0000256" key="3">
    <source>
        <dbReference type="ARBA" id="ARBA00022692"/>
    </source>
</evidence>
<accession>A0A8B9QEF0</accession>
<evidence type="ECO:0000256" key="2">
    <source>
        <dbReference type="ARBA" id="ARBA00009559"/>
    </source>
</evidence>
<dbReference type="InterPro" id="IPR017853">
    <property type="entry name" value="GH"/>
</dbReference>
<evidence type="ECO:0000256" key="8">
    <source>
        <dbReference type="ARBA" id="ARBA00023136"/>
    </source>
</evidence>
<evidence type="ECO:0000256" key="12">
    <source>
        <dbReference type="SAM" id="MobiDB-lite"/>
    </source>
</evidence>
<feature type="compositionally biased region" description="Polar residues" evidence="12">
    <location>
        <begin position="1"/>
        <end position="10"/>
    </location>
</feature>
<feature type="transmembrane region" description="Helical" evidence="13">
    <location>
        <begin position="79"/>
        <end position="96"/>
    </location>
</feature>
<dbReference type="EC" id="3.2.1.130" evidence="9"/>
<keyword evidence="6 13" id="KW-1133">Transmembrane helix</keyword>
<dbReference type="GO" id="GO:0000139">
    <property type="term" value="C:Golgi membrane"/>
    <property type="evidence" value="ECO:0007669"/>
    <property type="project" value="UniProtKB-SubCell"/>
</dbReference>
<evidence type="ECO:0000313" key="14">
    <source>
        <dbReference type="Ensembl" id="ENSAOWP00000025859.1"/>
    </source>
</evidence>
<dbReference type="FunFam" id="3.20.20.80:FF:000019">
    <property type="entry name" value="glycoprotein endo-alpha-1,2-mannosidase"/>
    <property type="match status" value="1"/>
</dbReference>
<dbReference type="AlphaFoldDB" id="A0A8B9QEF0"/>
<keyword evidence="4" id="KW-0378">Hydrolase</keyword>
<protein>
    <recommendedName>
        <fullName evidence="10">Glycoprotein endo-alpha-1,2-mannosidase</fullName>
        <ecNumber evidence="9">3.2.1.130</ecNumber>
    </recommendedName>
</protein>
<reference evidence="14" key="1">
    <citation type="submission" date="2025-08" db="UniProtKB">
        <authorList>
            <consortium name="Ensembl"/>
        </authorList>
    </citation>
    <scope>IDENTIFICATION</scope>
</reference>
<keyword evidence="5" id="KW-0735">Signal-anchor</keyword>
<reference evidence="14" key="2">
    <citation type="submission" date="2025-09" db="UniProtKB">
        <authorList>
            <consortium name="Ensembl"/>
        </authorList>
    </citation>
    <scope>IDENTIFICATION</scope>
</reference>
<feature type="compositionally biased region" description="Low complexity" evidence="12">
    <location>
        <begin position="20"/>
        <end position="45"/>
    </location>
</feature>
<evidence type="ECO:0000256" key="10">
    <source>
        <dbReference type="ARBA" id="ARBA00039288"/>
    </source>
</evidence>
<comment type="subcellular location">
    <subcellularLocation>
        <location evidence="1">Golgi apparatus membrane</location>
        <topology evidence="1">Single-pass type II membrane protein</topology>
    </subcellularLocation>
</comment>
<dbReference type="CDD" id="cd11574">
    <property type="entry name" value="GH99"/>
    <property type="match status" value="1"/>
</dbReference>
<evidence type="ECO:0000256" key="6">
    <source>
        <dbReference type="ARBA" id="ARBA00022989"/>
    </source>
</evidence>
<organism evidence="14 15">
    <name type="scientific">Apteryx owenii</name>
    <name type="common">Little spotted kiwi</name>
    <dbReference type="NCBI Taxonomy" id="8824"/>
    <lineage>
        <taxon>Eukaryota</taxon>
        <taxon>Metazoa</taxon>
        <taxon>Chordata</taxon>
        <taxon>Craniata</taxon>
        <taxon>Vertebrata</taxon>
        <taxon>Euteleostomi</taxon>
        <taxon>Archelosauria</taxon>
        <taxon>Archosauria</taxon>
        <taxon>Dinosauria</taxon>
        <taxon>Saurischia</taxon>
        <taxon>Theropoda</taxon>
        <taxon>Coelurosauria</taxon>
        <taxon>Aves</taxon>
        <taxon>Palaeognathae</taxon>
        <taxon>Apterygiformes</taxon>
        <taxon>Apterygidae</taxon>
        <taxon>Apteryx</taxon>
    </lineage>
</organism>
<dbReference type="Pfam" id="PF16317">
    <property type="entry name" value="Glyco_hydro_99"/>
    <property type="match status" value="1"/>
</dbReference>
<evidence type="ECO:0000256" key="7">
    <source>
        <dbReference type="ARBA" id="ARBA00023034"/>
    </source>
</evidence>
<evidence type="ECO:0000256" key="4">
    <source>
        <dbReference type="ARBA" id="ARBA00022801"/>
    </source>
</evidence>
<keyword evidence="3 13" id="KW-0812">Transmembrane</keyword>
<evidence type="ECO:0000256" key="11">
    <source>
        <dbReference type="ARBA" id="ARBA00049330"/>
    </source>
</evidence>
<name>A0A8B9QEF0_APTOW</name>
<comment type="similarity">
    <text evidence="2">Belongs to the glycosyl hydrolase 99 family.</text>
</comment>
<dbReference type="SUPFAM" id="SSF51445">
    <property type="entry name" value="(Trans)glycosidases"/>
    <property type="match status" value="1"/>
</dbReference>
<dbReference type="Gene3D" id="3.20.20.80">
    <property type="entry name" value="Glycosidases"/>
    <property type="match status" value="1"/>
</dbReference>
<evidence type="ECO:0000256" key="5">
    <source>
        <dbReference type="ARBA" id="ARBA00022968"/>
    </source>
</evidence>
<keyword evidence="15" id="KW-1185">Reference proteome</keyword>
<dbReference type="Ensembl" id="ENSAOWT00000029292.1">
    <property type="protein sequence ID" value="ENSAOWP00000025859.1"/>
    <property type="gene ID" value="ENSAOWG00000017466.1"/>
</dbReference>
<evidence type="ECO:0000256" key="1">
    <source>
        <dbReference type="ARBA" id="ARBA00004323"/>
    </source>
</evidence>
<sequence length="687" mass="76833">MRMGTASPQRSGAHRGGLGLLPPSLPAGGSRGAAARPSSSPPNALQPAGSAAASDRCGENPSIWILNYDIMARFRRRTCIILLLFILFICSIMMALKTLRPDRAGFGDPFGLDLLPELQQQTVLLENKQNSLNRVQGDTVTHINNFHSSAVNTMKASMPPVNKMEEDLSSPNYNFHVFYYSWFGNPQFDGKYIHWNHPLLPHWDPKIANNYPKGRHNPPEDIGANFYPELGSYSSKDPSVIEAHMKQMRSASIGVISLSWYPPGMADENGEPTDDLVPVILDFAHKYNLKVTFHIEPYKDRDDRSMYNNVKYIIDKYGGHPAFYRRKTSTGRFLPMFYVYDSYVTIPEIWANLLTVSGSQTIRNTPYDGLFIALLVEERHKRDIHRSGFDGMYTYFATNGFSYGSSHHNWASLKAFCDSNNLMFIPSVGPGYIDTSIRPWNNHNTRNRVNGKYYETAFSAALLVRPEIISITSFNEWHEGTQIEKAVPKRTGQGQLEQAAQDHVQLGFKYLQGCGLHSLSRKPVSMFSYPCSKEVFLMFKWNFLCFSLCPLPLILSLGTTEKSLAPSSLDPPISLSRSLCIAAQPSGVSATPPRFVSSANLLRVHLIPSSRSLMKTSNSFGPSIDPWRTLLVTGLQLDFVPLITASEPGSSVSFQSASLTTYLACTFISLSMRMLWETVSKVLLKSR</sequence>
<evidence type="ECO:0000313" key="15">
    <source>
        <dbReference type="Proteomes" id="UP000694424"/>
    </source>
</evidence>
<feature type="region of interest" description="Disordered" evidence="12">
    <location>
        <begin position="1"/>
        <end position="56"/>
    </location>
</feature>
<dbReference type="PANTHER" id="PTHR13572">
    <property type="entry name" value="ENDO-ALPHA-1,2-MANNOSIDASE"/>
    <property type="match status" value="1"/>
</dbReference>
<comment type="catalytic activity">
    <reaction evidence="11">
        <text>N-{alpha-Glc-(1-&gt;3)-alpha-Man-(1-&gt;2)-alpha-Man-(1-&gt;2)-alpha-Man-(1-&gt;3)-[alpha-Man-(1-&gt;2)-alpha-Man-(1-&gt;3)-[alpha-Man-(1-&gt;2)-alpha-Man-(1-&gt;6)]-alpha-Man-(1-&gt;6)]-beta-Man-(1-&gt;4)-beta-GlcNAc-(1-&gt;4)-beta-GlcNAc}-L-asparaginyl-[protein] + H2O = alpha-D-glucosyl-(1-&gt;3)-D-mannopyranose + N(4)-{alpha-D-Man-(1-&gt;2)-alpha-D-Man-(1-&gt;3)-[alpha-D-Man-(1-&gt;2)-alpha-D-Man-(1-&gt;3)-[alpha-D-Man-(1-&gt;2)-alpha-D-Man-(1-&gt;6)]-alpha-D-Man-(1-&gt;6)]-beta-D-Man-(1-&gt;4)-beta-D-GlaNAc-(1-&gt;4)-beta-D-GlcNAc}-L-asparaginyl-[protein] (N-glucan mannose isomer 8A1,2,3B1,2)</text>
        <dbReference type="Rhea" id="RHEA:54824"/>
        <dbReference type="Rhea" id="RHEA-COMP:14010"/>
        <dbReference type="Rhea" id="RHEA-COMP:14011"/>
        <dbReference type="ChEBI" id="CHEBI:15377"/>
        <dbReference type="ChEBI" id="CHEBI:52996"/>
        <dbReference type="ChEBI" id="CHEBI:59080"/>
        <dbReference type="ChEBI" id="CHEBI:60627"/>
        <dbReference type="EC" id="3.2.1.130"/>
    </reaction>
</comment>
<evidence type="ECO:0000256" key="13">
    <source>
        <dbReference type="SAM" id="Phobius"/>
    </source>
</evidence>
<dbReference type="Proteomes" id="UP000694424">
    <property type="component" value="Unplaced"/>
</dbReference>
<dbReference type="InterPro" id="IPR026071">
    <property type="entry name" value="Glyco_Hydrolase_99"/>
</dbReference>
<proteinExistence type="inferred from homology"/>
<evidence type="ECO:0000256" key="9">
    <source>
        <dbReference type="ARBA" id="ARBA00038876"/>
    </source>
</evidence>
<dbReference type="PANTHER" id="PTHR13572:SF1">
    <property type="entry name" value="GLYCOPROTEIN ENDO-ALPHA-1,2-MANNOSIDASE"/>
    <property type="match status" value="1"/>
</dbReference>
<keyword evidence="8 13" id="KW-0472">Membrane</keyword>